<name>A0A9N8ZV95_FUNMO</name>
<dbReference type="PROSITE" id="PS51157">
    <property type="entry name" value="ZF_UBR"/>
    <property type="match status" value="3"/>
</dbReference>
<evidence type="ECO:0000256" key="9">
    <source>
        <dbReference type="PROSITE-ProRule" id="PRU00508"/>
    </source>
</evidence>
<sequence>MEVVNFVNRFGTHAPVISVVIRFLIEVINIAREASQNNKQCIKLQNRLNAIYETLEVHTHNISDDYPFGKKNTENLMRALDESRKFLLKFQKSSKNFLKIFNSDEISKQIKELNESLNDALLGIVHYISVSNVSNVNKNPIPQNPMPVTTESSSQDRTCGESLTLGEAYYHCRTCTTRNNSVLCNRCYSGTNHIGHDIITFNIMDPNMSVWCDCGDSEYWKVPLNCKFHSSNAHTSVTSHCGKKIAIKEIYYQCRTCTNRNDSVICNRCYAGSNHVGHDVISIANSYAGAWCDCGDSDYWRTPLNCKYHSQNGTSGTTGSRSHNASSTSRNSSGTTGSTESRSHNTNSTSRNSLGTTGSTGSRSHNTNSTSKNKYPTTSSTNKCQTSSTITPRDHTISYIARSRSHTGVCGHVFSYGETIYRCWTCSFDSSIVLCSSCFNPTKHQGHYVDFYVSNTSNGGFCDCGDKKSWKVPVNCSD</sequence>
<dbReference type="Pfam" id="PF02207">
    <property type="entry name" value="zf-UBR"/>
    <property type="match status" value="3"/>
</dbReference>
<keyword evidence="7 10" id="KW-0862">Zinc</keyword>
<proteinExistence type="inferred from homology"/>
<dbReference type="FunFam" id="2.10.110.30:FF:000002">
    <property type="entry name" value="Putative e3 ubiquitin-protein ligase ubr3"/>
    <property type="match status" value="3"/>
</dbReference>
<dbReference type="GO" id="GO:0008270">
    <property type="term" value="F:zinc ion binding"/>
    <property type="evidence" value="ECO:0007669"/>
    <property type="project" value="UniProtKB-UniRule"/>
</dbReference>
<dbReference type="SMART" id="SM00396">
    <property type="entry name" value="ZnF_UBR1"/>
    <property type="match status" value="3"/>
</dbReference>
<comment type="similarity">
    <text evidence="8 10">Belongs to the E3 ubiquitin-protein ligase UBR1-like family.</text>
</comment>
<evidence type="ECO:0000256" key="4">
    <source>
        <dbReference type="ARBA" id="ARBA00022723"/>
    </source>
</evidence>
<comment type="pathway">
    <text evidence="2 10">Protein modification; protein ubiquitination.</text>
</comment>
<keyword evidence="5 10" id="KW-0863">Zinc-finger</keyword>
<feature type="compositionally biased region" description="Polar residues" evidence="11">
    <location>
        <begin position="372"/>
        <end position="389"/>
    </location>
</feature>
<dbReference type="GO" id="GO:0016567">
    <property type="term" value="P:protein ubiquitination"/>
    <property type="evidence" value="ECO:0007669"/>
    <property type="project" value="UniProtKB-UniRule"/>
</dbReference>
<dbReference type="GO" id="GO:0061630">
    <property type="term" value="F:ubiquitin protein ligase activity"/>
    <property type="evidence" value="ECO:0007669"/>
    <property type="project" value="UniProtKB-UniRule"/>
</dbReference>
<dbReference type="Gene3D" id="2.10.110.30">
    <property type="match status" value="3"/>
</dbReference>
<keyword evidence="14" id="KW-1185">Reference proteome</keyword>
<comment type="catalytic activity">
    <reaction evidence="1 10">
        <text>S-ubiquitinyl-[E2 ubiquitin-conjugating enzyme]-L-cysteine + [acceptor protein]-L-lysine = [E2 ubiquitin-conjugating enzyme]-L-cysteine + N(6)-ubiquitinyl-[acceptor protein]-L-lysine.</text>
        <dbReference type="EC" id="2.3.2.27"/>
    </reaction>
</comment>
<feature type="zinc finger region" description="UBR-type" evidence="9">
    <location>
        <begin position="239"/>
        <end position="311"/>
    </location>
</feature>
<feature type="compositionally biased region" description="Low complexity" evidence="11">
    <location>
        <begin position="318"/>
        <end position="371"/>
    </location>
</feature>
<evidence type="ECO:0000313" key="13">
    <source>
        <dbReference type="EMBL" id="CAG8508316.1"/>
    </source>
</evidence>
<accession>A0A9N8ZV95</accession>
<organism evidence="13 14">
    <name type="scientific">Funneliformis mosseae</name>
    <name type="common">Endomycorrhizal fungus</name>
    <name type="synonym">Glomus mosseae</name>
    <dbReference type="NCBI Taxonomy" id="27381"/>
    <lineage>
        <taxon>Eukaryota</taxon>
        <taxon>Fungi</taxon>
        <taxon>Fungi incertae sedis</taxon>
        <taxon>Mucoromycota</taxon>
        <taxon>Glomeromycotina</taxon>
        <taxon>Glomeromycetes</taxon>
        <taxon>Glomerales</taxon>
        <taxon>Glomeraceae</taxon>
        <taxon>Funneliformis</taxon>
    </lineage>
</organism>
<dbReference type="CDD" id="cd21037">
    <property type="entry name" value="MLKL_NTD"/>
    <property type="match status" value="1"/>
</dbReference>
<dbReference type="CDD" id="cd19670">
    <property type="entry name" value="UBR-box_UBR1_2_3"/>
    <property type="match status" value="2"/>
</dbReference>
<evidence type="ECO:0000256" key="7">
    <source>
        <dbReference type="ARBA" id="ARBA00022833"/>
    </source>
</evidence>
<dbReference type="PANTHER" id="PTHR21497">
    <property type="entry name" value="UBIQUITIN LIGASE E3 ALPHA-RELATED"/>
    <property type="match status" value="1"/>
</dbReference>
<evidence type="ECO:0000313" key="14">
    <source>
        <dbReference type="Proteomes" id="UP000789375"/>
    </source>
</evidence>
<feature type="zinc finger region" description="UBR-type" evidence="9">
    <location>
        <begin position="157"/>
        <end position="231"/>
    </location>
</feature>
<evidence type="ECO:0000256" key="3">
    <source>
        <dbReference type="ARBA" id="ARBA00022679"/>
    </source>
</evidence>
<dbReference type="Gene3D" id="1.20.930.20">
    <property type="entry name" value="Adaptor protein Cbl, N-terminal domain"/>
    <property type="match status" value="1"/>
</dbReference>
<dbReference type="GO" id="GO:0005737">
    <property type="term" value="C:cytoplasm"/>
    <property type="evidence" value="ECO:0007669"/>
    <property type="project" value="TreeGrafter"/>
</dbReference>
<dbReference type="EC" id="2.3.2.27" evidence="10"/>
<dbReference type="InterPro" id="IPR036537">
    <property type="entry name" value="Adaptor_Cbl_N_dom_sf"/>
</dbReference>
<evidence type="ECO:0000259" key="12">
    <source>
        <dbReference type="PROSITE" id="PS51157"/>
    </source>
</evidence>
<dbReference type="InterPro" id="IPR003126">
    <property type="entry name" value="Znf_UBR"/>
</dbReference>
<feature type="domain" description="UBR-type" evidence="12">
    <location>
        <begin position="239"/>
        <end position="311"/>
    </location>
</feature>
<comment type="caution">
    <text evidence="13">The sequence shown here is derived from an EMBL/GenBank/DDBJ whole genome shotgun (WGS) entry which is preliminary data.</text>
</comment>
<dbReference type="CDD" id="cd19673">
    <property type="entry name" value="UBR-box_UBR3"/>
    <property type="match status" value="1"/>
</dbReference>
<reference evidence="13" key="1">
    <citation type="submission" date="2021-06" db="EMBL/GenBank/DDBJ databases">
        <authorList>
            <person name="Kallberg Y."/>
            <person name="Tangrot J."/>
            <person name="Rosling A."/>
        </authorList>
    </citation>
    <scope>NUCLEOTIDE SEQUENCE</scope>
    <source>
        <strain evidence="13">87-6 pot B 2015</strain>
    </source>
</reference>
<dbReference type="InterPro" id="IPR054000">
    <property type="entry name" value="MLKL_N"/>
</dbReference>
<feature type="domain" description="UBR-type" evidence="12">
    <location>
        <begin position="408"/>
        <end position="478"/>
    </location>
</feature>
<keyword evidence="6 10" id="KW-0833">Ubl conjugation pathway</keyword>
<evidence type="ECO:0000256" key="8">
    <source>
        <dbReference type="ARBA" id="ARBA00046341"/>
    </source>
</evidence>
<dbReference type="GO" id="GO:0071596">
    <property type="term" value="P:ubiquitin-dependent protein catabolic process via the N-end rule pathway"/>
    <property type="evidence" value="ECO:0007669"/>
    <property type="project" value="UniProtKB-UniRule"/>
</dbReference>
<gene>
    <name evidence="13" type="ORF">FMOSSE_LOCUS4402</name>
</gene>
<dbReference type="EMBL" id="CAJVPP010000739">
    <property type="protein sequence ID" value="CAG8508316.1"/>
    <property type="molecule type" value="Genomic_DNA"/>
</dbReference>
<keyword evidence="4 10" id="KW-0479">Metal-binding</keyword>
<dbReference type="Proteomes" id="UP000789375">
    <property type="component" value="Unassembled WGS sequence"/>
</dbReference>
<dbReference type="InterPro" id="IPR059179">
    <property type="entry name" value="MLKL-like_MCAfunc"/>
</dbReference>
<comment type="function">
    <text evidence="10">Ubiquitin ligase protein which is a component of the N-end rule pathway. Recognizes and binds to proteins bearing specific N-terminal residues that are destabilizing according to the N-end rule, leading to their ubiquitination and subsequent degradation.</text>
</comment>
<dbReference type="GO" id="GO:0000151">
    <property type="term" value="C:ubiquitin ligase complex"/>
    <property type="evidence" value="ECO:0007669"/>
    <property type="project" value="TreeGrafter"/>
</dbReference>
<dbReference type="Pfam" id="PF22215">
    <property type="entry name" value="MLKL_N"/>
    <property type="match status" value="1"/>
</dbReference>
<evidence type="ECO:0000256" key="11">
    <source>
        <dbReference type="SAM" id="MobiDB-lite"/>
    </source>
</evidence>
<feature type="region of interest" description="Disordered" evidence="11">
    <location>
        <begin position="313"/>
        <end position="389"/>
    </location>
</feature>
<feature type="zinc finger region" description="UBR-type" evidence="9">
    <location>
        <begin position="408"/>
        <end position="478"/>
    </location>
</feature>
<evidence type="ECO:0000256" key="10">
    <source>
        <dbReference type="RuleBase" id="RU366018"/>
    </source>
</evidence>
<evidence type="ECO:0000256" key="6">
    <source>
        <dbReference type="ARBA" id="ARBA00022786"/>
    </source>
</evidence>
<dbReference type="GO" id="GO:0007166">
    <property type="term" value="P:cell surface receptor signaling pathway"/>
    <property type="evidence" value="ECO:0007669"/>
    <property type="project" value="InterPro"/>
</dbReference>
<evidence type="ECO:0000256" key="2">
    <source>
        <dbReference type="ARBA" id="ARBA00004906"/>
    </source>
</evidence>
<dbReference type="InterPro" id="IPR039164">
    <property type="entry name" value="UBR1-like"/>
</dbReference>
<dbReference type="PANTHER" id="PTHR21497:SF24">
    <property type="entry name" value="E3 UBIQUITIN-PROTEIN LIGASE UBR1"/>
    <property type="match status" value="1"/>
</dbReference>
<protein>
    <recommendedName>
        <fullName evidence="10">E3 ubiquitin-protein ligase</fullName>
        <ecNumber evidence="10">2.3.2.27</ecNumber>
    </recommendedName>
</protein>
<keyword evidence="3 10" id="KW-0808">Transferase</keyword>
<evidence type="ECO:0000256" key="1">
    <source>
        <dbReference type="ARBA" id="ARBA00000900"/>
    </source>
</evidence>
<feature type="domain" description="UBR-type" evidence="12">
    <location>
        <begin position="157"/>
        <end position="231"/>
    </location>
</feature>
<dbReference type="AlphaFoldDB" id="A0A9N8ZV95"/>
<evidence type="ECO:0000256" key="5">
    <source>
        <dbReference type="ARBA" id="ARBA00022771"/>
    </source>
</evidence>